<feature type="transmembrane region" description="Helical" evidence="1">
    <location>
        <begin position="74"/>
        <end position="93"/>
    </location>
</feature>
<keyword evidence="1" id="KW-0812">Transmembrane</keyword>
<name>E3N4C9_CAERE</name>
<dbReference type="Proteomes" id="UP000008281">
    <property type="component" value="Unassembled WGS sequence"/>
</dbReference>
<dbReference type="InParanoid" id="E3N4C9"/>
<protein>
    <submittedName>
        <fullName evidence="2">Uncharacterized protein</fullName>
    </submittedName>
</protein>
<reference evidence="2" key="1">
    <citation type="submission" date="2007-07" db="EMBL/GenBank/DDBJ databases">
        <title>PCAP assembly of the Caenorhabditis remanei genome.</title>
        <authorList>
            <consortium name="The Caenorhabditis remanei Sequencing Consortium"/>
            <person name="Wilson R.K."/>
        </authorList>
    </citation>
    <scope>NUCLEOTIDE SEQUENCE [LARGE SCALE GENOMIC DNA]</scope>
    <source>
        <strain evidence="2">PB4641</strain>
    </source>
</reference>
<accession>E3N4C9</accession>
<proteinExistence type="predicted"/>
<keyword evidence="1" id="KW-1133">Transmembrane helix</keyword>
<keyword evidence="3" id="KW-1185">Reference proteome</keyword>
<organism evidence="3">
    <name type="scientific">Caenorhabditis remanei</name>
    <name type="common">Caenorhabditis vulgaris</name>
    <dbReference type="NCBI Taxonomy" id="31234"/>
    <lineage>
        <taxon>Eukaryota</taxon>
        <taxon>Metazoa</taxon>
        <taxon>Ecdysozoa</taxon>
        <taxon>Nematoda</taxon>
        <taxon>Chromadorea</taxon>
        <taxon>Rhabditida</taxon>
        <taxon>Rhabditina</taxon>
        <taxon>Rhabditomorpha</taxon>
        <taxon>Rhabditoidea</taxon>
        <taxon>Rhabditidae</taxon>
        <taxon>Peloderinae</taxon>
        <taxon>Caenorhabditis</taxon>
    </lineage>
</organism>
<sequence length="99" mass="11382">MLVRGRPRRQRMAQALAPAAPALSSSEPVSRTTTECWLPRGPPIKVVVNHLGLQNQTLRVLLDLSYVWFQTLNLYNALVFPVYCKLSFFVVYLTNFKRF</sequence>
<dbReference type="EMBL" id="DS268525">
    <property type="protein sequence ID" value="EFO85494.1"/>
    <property type="molecule type" value="Genomic_DNA"/>
</dbReference>
<evidence type="ECO:0000256" key="1">
    <source>
        <dbReference type="SAM" id="Phobius"/>
    </source>
</evidence>
<gene>
    <name evidence="2" type="ORF">CRE_22991</name>
</gene>
<evidence type="ECO:0000313" key="3">
    <source>
        <dbReference type="Proteomes" id="UP000008281"/>
    </source>
</evidence>
<dbReference type="AlphaFoldDB" id="E3N4C9"/>
<keyword evidence="1" id="KW-0472">Membrane</keyword>
<evidence type="ECO:0000313" key="2">
    <source>
        <dbReference type="EMBL" id="EFO85494.1"/>
    </source>
</evidence>
<dbReference type="HOGENOM" id="CLU_2322586_0_0_1"/>